<dbReference type="KEGG" id="pbf:CFX0092_A0172"/>
<dbReference type="OrthoDB" id="9801659at2"/>
<accession>A0A170PDJ2</accession>
<evidence type="ECO:0000256" key="8">
    <source>
        <dbReference type="SAM" id="MobiDB-lite"/>
    </source>
</evidence>
<evidence type="ECO:0000256" key="3">
    <source>
        <dbReference type="ARBA" id="ARBA00022679"/>
    </source>
</evidence>
<dbReference type="PANTHER" id="PTHR43409:SF7">
    <property type="entry name" value="BLL1977 PROTEIN"/>
    <property type="match status" value="1"/>
</dbReference>
<dbReference type="Pfam" id="PF04055">
    <property type="entry name" value="Radical_SAM"/>
    <property type="match status" value="1"/>
</dbReference>
<feature type="domain" description="Radical SAM core" evidence="10">
    <location>
        <begin position="202"/>
        <end position="429"/>
    </location>
</feature>
<evidence type="ECO:0000256" key="4">
    <source>
        <dbReference type="ARBA" id="ARBA00022691"/>
    </source>
</evidence>
<dbReference type="SFLD" id="SFLDS00029">
    <property type="entry name" value="Radical_SAM"/>
    <property type="match status" value="1"/>
</dbReference>
<feature type="region of interest" description="Disordered" evidence="8">
    <location>
        <begin position="490"/>
        <end position="517"/>
    </location>
</feature>
<dbReference type="Gene3D" id="3.80.30.20">
    <property type="entry name" value="tm_1862 like domain"/>
    <property type="match status" value="1"/>
</dbReference>
<evidence type="ECO:0000313" key="12">
    <source>
        <dbReference type="Proteomes" id="UP000215027"/>
    </source>
</evidence>
<protein>
    <submittedName>
        <fullName evidence="11">Radical SAM domain protein</fullName>
    </submittedName>
</protein>
<keyword evidence="3" id="KW-0808">Transferase</keyword>
<evidence type="ECO:0000256" key="5">
    <source>
        <dbReference type="ARBA" id="ARBA00022723"/>
    </source>
</evidence>
<keyword evidence="7" id="KW-0411">Iron-sulfur</keyword>
<proteinExistence type="predicted"/>
<dbReference type="CDD" id="cd01335">
    <property type="entry name" value="Radical_SAM"/>
    <property type="match status" value="1"/>
</dbReference>
<keyword evidence="5" id="KW-0479">Metal-binding</keyword>
<dbReference type="GO" id="GO:0046872">
    <property type="term" value="F:metal ion binding"/>
    <property type="evidence" value="ECO:0007669"/>
    <property type="project" value="UniProtKB-KW"/>
</dbReference>
<dbReference type="InterPro" id="IPR058240">
    <property type="entry name" value="rSAM_sf"/>
</dbReference>
<dbReference type="RefSeq" id="WP_095041713.1">
    <property type="nucleotide sequence ID" value="NZ_LN890655.1"/>
</dbReference>
<dbReference type="InterPro" id="IPR023404">
    <property type="entry name" value="rSAM_horseshoe"/>
</dbReference>
<comment type="cofactor">
    <cofactor evidence="1">
        <name>[4Fe-4S] cluster</name>
        <dbReference type="ChEBI" id="CHEBI:49883"/>
    </cofactor>
</comment>
<dbReference type="InterPro" id="IPR051198">
    <property type="entry name" value="BchE-like"/>
</dbReference>
<dbReference type="Proteomes" id="UP000215027">
    <property type="component" value="Chromosome I"/>
</dbReference>
<dbReference type="SUPFAM" id="SSF102114">
    <property type="entry name" value="Radical SAM enzymes"/>
    <property type="match status" value="1"/>
</dbReference>
<dbReference type="InterPro" id="IPR006158">
    <property type="entry name" value="Cobalamin-bd"/>
</dbReference>
<dbReference type="SFLD" id="SFLDG01123">
    <property type="entry name" value="methyltransferase_(Class_B)"/>
    <property type="match status" value="1"/>
</dbReference>
<keyword evidence="2" id="KW-0489">Methyltransferase</keyword>
<dbReference type="InterPro" id="IPR006638">
    <property type="entry name" value="Elp3/MiaA/NifB-like_rSAM"/>
</dbReference>
<evidence type="ECO:0000259" key="10">
    <source>
        <dbReference type="PROSITE" id="PS51918"/>
    </source>
</evidence>
<name>A0A170PDJ2_9CHLR</name>
<feature type="domain" description="B12-binding" evidence="9">
    <location>
        <begin position="14"/>
        <end position="152"/>
    </location>
</feature>
<keyword evidence="4" id="KW-0949">S-adenosyl-L-methionine</keyword>
<evidence type="ECO:0000256" key="2">
    <source>
        <dbReference type="ARBA" id="ARBA00022603"/>
    </source>
</evidence>
<keyword evidence="6" id="KW-0408">Iron</keyword>
<dbReference type="GO" id="GO:0005829">
    <property type="term" value="C:cytosol"/>
    <property type="evidence" value="ECO:0007669"/>
    <property type="project" value="TreeGrafter"/>
</dbReference>
<dbReference type="PANTHER" id="PTHR43409">
    <property type="entry name" value="ANAEROBIC MAGNESIUM-PROTOPORPHYRIN IX MONOMETHYL ESTER CYCLASE-RELATED"/>
    <property type="match status" value="1"/>
</dbReference>
<dbReference type="InterPro" id="IPR007197">
    <property type="entry name" value="rSAM"/>
</dbReference>
<keyword evidence="12" id="KW-1185">Reference proteome</keyword>
<dbReference type="Pfam" id="PF02310">
    <property type="entry name" value="B12-binding"/>
    <property type="match status" value="1"/>
</dbReference>
<evidence type="ECO:0000259" key="9">
    <source>
        <dbReference type="PROSITE" id="PS51332"/>
    </source>
</evidence>
<sequence>MTTEILFGQSYYLQFDPKLWAAQQPYPPLGTLYAAAVMRREGHEVALFDAMLAESEEEWAAALDHHRPRFAVVYEDNFNYLTKMCLLRMRQAAFTMAQMARARGCTVIAAGSDASDQSQAYLRAGFDFVLLGEGEQTLVELIDRLTGRTTTPFDAIPGLAFCEDNRPRQNPRRAVINEVDALPYPAWDLVDVERYRRIWLERHGYYSMNMVTTRGCPYHCNWCAKPIWGQRYHSRRPESVADEMGWLKRTYRPDHIWFADDIMGLTPHWWTSFADAVQARDAVLPFKCLSRADLIVRSQTDVQALARAGCDIVWLGAESGSQRILDAMEKGTRVEQIYAATRALRDAGIRIGFFLQFGYPGETRDDIARTFQMVRDCRPDDIGMSVSYPLPGTKFHNTVRLQLSDKRNWVDSADLDMLYEGPFSTAFYRQLHNVLHHEFRLRRAGAELRRVGPHPSLWRAAHLRQAGAALYRAVTLPAERAKLDRLAAEPSRAIRPARHMSPEEAALPSPQVESPLP</sequence>
<gene>
    <name evidence="11" type="ORF">CFX0092_A0172</name>
</gene>
<evidence type="ECO:0000256" key="6">
    <source>
        <dbReference type="ARBA" id="ARBA00023004"/>
    </source>
</evidence>
<evidence type="ECO:0000256" key="7">
    <source>
        <dbReference type="ARBA" id="ARBA00023014"/>
    </source>
</evidence>
<evidence type="ECO:0000256" key="1">
    <source>
        <dbReference type="ARBA" id="ARBA00001966"/>
    </source>
</evidence>
<dbReference type="InterPro" id="IPR034466">
    <property type="entry name" value="Methyltransferase_Class_B"/>
</dbReference>
<dbReference type="PROSITE" id="PS51918">
    <property type="entry name" value="RADICAL_SAM"/>
    <property type="match status" value="1"/>
</dbReference>
<evidence type="ECO:0000313" key="11">
    <source>
        <dbReference type="EMBL" id="CUS02053.2"/>
    </source>
</evidence>
<reference evidence="11" key="1">
    <citation type="submission" date="2016-01" db="EMBL/GenBank/DDBJ databases">
        <authorList>
            <person name="Mcilroy J.S."/>
            <person name="Karst M S."/>
            <person name="Albertsen M."/>
        </authorList>
    </citation>
    <scope>NUCLEOTIDE SEQUENCE</scope>
    <source>
        <strain evidence="11">Cfx-K</strain>
    </source>
</reference>
<dbReference type="SMART" id="SM00729">
    <property type="entry name" value="Elp3"/>
    <property type="match status" value="1"/>
</dbReference>
<organism evidence="11 12">
    <name type="scientific">Candidatus Promineifilum breve</name>
    <dbReference type="NCBI Taxonomy" id="1806508"/>
    <lineage>
        <taxon>Bacteria</taxon>
        <taxon>Bacillati</taxon>
        <taxon>Chloroflexota</taxon>
        <taxon>Ardenticatenia</taxon>
        <taxon>Candidatus Promineifilales</taxon>
        <taxon>Candidatus Promineifilaceae</taxon>
        <taxon>Candidatus Promineifilum</taxon>
    </lineage>
</organism>
<dbReference type="SFLD" id="SFLDG01082">
    <property type="entry name" value="B12-binding_domain_containing"/>
    <property type="match status" value="1"/>
</dbReference>
<dbReference type="Gene3D" id="3.40.50.280">
    <property type="entry name" value="Cobalamin-binding domain"/>
    <property type="match status" value="1"/>
</dbReference>
<dbReference type="GO" id="GO:0003824">
    <property type="term" value="F:catalytic activity"/>
    <property type="evidence" value="ECO:0007669"/>
    <property type="project" value="InterPro"/>
</dbReference>
<dbReference type="PROSITE" id="PS51332">
    <property type="entry name" value="B12_BINDING"/>
    <property type="match status" value="1"/>
</dbReference>
<dbReference type="GO" id="GO:0031419">
    <property type="term" value="F:cobalamin binding"/>
    <property type="evidence" value="ECO:0007669"/>
    <property type="project" value="InterPro"/>
</dbReference>
<dbReference type="GO" id="GO:0051539">
    <property type="term" value="F:4 iron, 4 sulfur cluster binding"/>
    <property type="evidence" value="ECO:0007669"/>
    <property type="project" value="UniProtKB-KW"/>
</dbReference>
<dbReference type="EMBL" id="LN890655">
    <property type="protein sequence ID" value="CUS02053.2"/>
    <property type="molecule type" value="Genomic_DNA"/>
</dbReference>
<dbReference type="AlphaFoldDB" id="A0A170PDJ2"/>